<dbReference type="AlphaFoldDB" id="A0A162MWV4"/>
<comment type="similarity">
    <text evidence="1">Belongs to the membrane fusion protein (MFP) (TC 8.A.1) family.</text>
</comment>
<protein>
    <submittedName>
        <fullName evidence="6">Efflux pump periplasmic linker BepF</fullName>
    </submittedName>
</protein>
<dbReference type="GO" id="GO:1990281">
    <property type="term" value="C:efflux pump complex"/>
    <property type="evidence" value="ECO:0007669"/>
    <property type="project" value="TreeGrafter"/>
</dbReference>
<gene>
    <name evidence="6" type="primary">bepF</name>
    <name evidence="6" type="ORF">ATZ99_03590</name>
</gene>
<evidence type="ECO:0000259" key="3">
    <source>
        <dbReference type="Pfam" id="PF25881"/>
    </source>
</evidence>
<dbReference type="NCBIfam" id="TIGR01730">
    <property type="entry name" value="RND_mfp"/>
    <property type="match status" value="1"/>
</dbReference>
<sequence length="420" mass="45644">MCNTGKSNLKKLMTIFTVVFLLLFIAAGCGMKKNTPQSQEEKVPVKVLDLKALTVSEFQEFPALLEAEGQIALVSKMSGKVEKVLVKEGQEVKKGDALIRLETKDVMNQVNQAKAAYDLALSNYSRIKNSQSVQEVERLESAVTQAELNYNNVLNNYEKMKNLYEQGAISKQQFENVELQYKIAKEQLESAKTQLSLTKEKAIPDMIEGAKAQLDQAKAALDTAMSALENTVITAPADGTVGSINVKEGQFVGAGTVVAALGNIKALEVKVYLPENKVNAVKPKDKAVIKVDAAGYSGEGEIADVGVYKDPKTQTYPVKVIVNNDKGLLKPGMLAKVGIKVKELEGLFVPENAVVSFGQDKAVFVVSDNTAYLRKVKVGDTLSGYVQLLEGVKEGEKVVVEGQDYLEDKDKVEIISGSEK</sequence>
<dbReference type="Pfam" id="PF25881">
    <property type="entry name" value="HH_YBHG"/>
    <property type="match status" value="1"/>
</dbReference>
<evidence type="ECO:0000256" key="1">
    <source>
        <dbReference type="ARBA" id="ARBA00009477"/>
    </source>
</evidence>
<organism evidence="6 7">
    <name type="scientific">Thermovenabulum gondwanense</name>
    <dbReference type="NCBI Taxonomy" id="520767"/>
    <lineage>
        <taxon>Bacteria</taxon>
        <taxon>Bacillati</taxon>
        <taxon>Bacillota</taxon>
        <taxon>Clostridia</taxon>
        <taxon>Thermosediminibacterales</taxon>
        <taxon>Thermosediminibacteraceae</taxon>
        <taxon>Thermovenabulum</taxon>
    </lineage>
</organism>
<dbReference type="SUPFAM" id="SSF111369">
    <property type="entry name" value="HlyD-like secretion proteins"/>
    <property type="match status" value="2"/>
</dbReference>
<feature type="domain" description="YbhG-like alpha-helical hairpin" evidence="3">
    <location>
        <begin position="102"/>
        <end position="229"/>
    </location>
</feature>
<proteinExistence type="inferred from homology"/>
<dbReference type="InterPro" id="IPR058637">
    <property type="entry name" value="YknX-like_C"/>
</dbReference>
<dbReference type="InterPro" id="IPR059052">
    <property type="entry name" value="HH_YbhG-like"/>
</dbReference>
<dbReference type="GO" id="GO:0015562">
    <property type="term" value="F:efflux transmembrane transporter activity"/>
    <property type="evidence" value="ECO:0007669"/>
    <property type="project" value="TreeGrafter"/>
</dbReference>
<dbReference type="Gene3D" id="2.40.50.100">
    <property type="match status" value="2"/>
</dbReference>
<evidence type="ECO:0000256" key="2">
    <source>
        <dbReference type="SAM" id="Coils"/>
    </source>
</evidence>
<dbReference type="Pfam" id="PF25989">
    <property type="entry name" value="YknX_C"/>
    <property type="match status" value="1"/>
</dbReference>
<dbReference type="Proteomes" id="UP000075737">
    <property type="component" value="Unassembled WGS sequence"/>
</dbReference>
<dbReference type="PANTHER" id="PTHR30469">
    <property type="entry name" value="MULTIDRUG RESISTANCE PROTEIN MDTA"/>
    <property type="match status" value="1"/>
</dbReference>
<dbReference type="InterPro" id="IPR006143">
    <property type="entry name" value="RND_pump_MFP"/>
</dbReference>
<evidence type="ECO:0000259" key="5">
    <source>
        <dbReference type="Pfam" id="PF25989"/>
    </source>
</evidence>
<feature type="coiled-coil region" evidence="2">
    <location>
        <begin position="129"/>
        <end position="231"/>
    </location>
</feature>
<dbReference type="PROSITE" id="PS51257">
    <property type="entry name" value="PROKAR_LIPOPROTEIN"/>
    <property type="match status" value="1"/>
</dbReference>
<accession>A0A162MWV4</accession>
<dbReference type="RefSeq" id="WP_068747531.1">
    <property type="nucleotide sequence ID" value="NZ_LOHZ01000019.1"/>
</dbReference>
<dbReference type="InterPro" id="IPR058792">
    <property type="entry name" value="Beta-barrel_RND_2"/>
</dbReference>
<dbReference type="OrthoDB" id="5392603at2"/>
<keyword evidence="7" id="KW-1185">Reference proteome</keyword>
<dbReference type="Gene3D" id="1.10.287.470">
    <property type="entry name" value="Helix hairpin bin"/>
    <property type="match status" value="1"/>
</dbReference>
<dbReference type="Gene3D" id="2.40.30.170">
    <property type="match status" value="1"/>
</dbReference>
<reference evidence="6 7" key="1">
    <citation type="submission" date="2015-12" db="EMBL/GenBank/DDBJ databases">
        <title>Draft genome of Thermovenabulum gondwanense isolated from a red thermophilic microbial mat colonisisng an outflow channel of a bore well.</title>
        <authorList>
            <person name="Patel B.K."/>
        </authorList>
    </citation>
    <scope>NUCLEOTIDE SEQUENCE [LARGE SCALE GENOMIC DNA]</scope>
    <source>
        <strain evidence="6 7">R270</strain>
    </source>
</reference>
<feature type="domain" description="CusB-like beta-barrel" evidence="4">
    <location>
        <begin position="269"/>
        <end position="339"/>
    </location>
</feature>
<feature type="domain" description="YknX-like C-terminal permuted SH3-like" evidence="5">
    <location>
        <begin position="347"/>
        <end position="413"/>
    </location>
</feature>
<dbReference type="STRING" id="520767.ATZ99_03590"/>
<dbReference type="EMBL" id="LOHZ01000019">
    <property type="protein sequence ID" value="KYO68048.1"/>
    <property type="molecule type" value="Genomic_DNA"/>
</dbReference>
<name>A0A162MWV4_9FIRM</name>
<evidence type="ECO:0000313" key="7">
    <source>
        <dbReference type="Proteomes" id="UP000075737"/>
    </source>
</evidence>
<keyword evidence="2" id="KW-0175">Coiled coil</keyword>
<comment type="caution">
    <text evidence="6">The sequence shown here is derived from an EMBL/GenBank/DDBJ whole genome shotgun (WGS) entry which is preliminary data.</text>
</comment>
<dbReference type="Gene3D" id="2.40.420.20">
    <property type="match status" value="1"/>
</dbReference>
<dbReference type="PANTHER" id="PTHR30469:SF15">
    <property type="entry name" value="HLYD FAMILY OF SECRETION PROTEINS"/>
    <property type="match status" value="1"/>
</dbReference>
<evidence type="ECO:0000259" key="4">
    <source>
        <dbReference type="Pfam" id="PF25954"/>
    </source>
</evidence>
<dbReference type="Pfam" id="PF25954">
    <property type="entry name" value="Beta-barrel_RND_2"/>
    <property type="match status" value="1"/>
</dbReference>
<evidence type="ECO:0000313" key="6">
    <source>
        <dbReference type="EMBL" id="KYO68048.1"/>
    </source>
</evidence>